<keyword evidence="2" id="KW-0548">Nucleotidyltransferase</keyword>
<reference evidence="3" key="1">
    <citation type="journal article" date="2014" name="Front. Microbiol.">
        <title>High frequency of phylogenetically diverse reductive dehalogenase-homologous genes in deep subseafloor sedimentary metagenomes.</title>
        <authorList>
            <person name="Kawai M."/>
            <person name="Futagami T."/>
            <person name="Toyoda A."/>
            <person name="Takaki Y."/>
            <person name="Nishi S."/>
            <person name="Hori S."/>
            <person name="Arai W."/>
            <person name="Tsubouchi T."/>
            <person name="Morono Y."/>
            <person name="Uchiyama I."/>
            <person name="Ito T."/>
            <person name="Fujiyama A."/>
            <person name="Inagaki F."/>
            <person name="Takami H."/>
        </authorList>
    </citation>
    <scope>NUCLEOTIDE SEQUENCE</scope>
    <source>
        <strain evidence="3">Expedition CK06-06</strain>
    </source>
</reference>
<name>X1KUI2_9ZZZZ</name>
<accession>X1KUI2</accession>
<evidence type="ECO:0000256" key="1">
    <source>
        <dbReference type="ARBA" id="ARBA00022679"/>
    </source>
</evidence>
<comment type="caution">
    <text evidence="3">The sequence shown here is derived from an EMBL/GenBank/DDBJ whole genome shotgun (WGS) entry which is preliminary data.</text>
</comment>
<protein>
    <recommendedName>
        <fullName evidence="4">2-C-methyl-D-erythritol 4-phosphate cytidylyltransferase</fullName>
    </recommendedName>
</protein>
<evidence type="ECO:0000313" key="3">
    <source>
        <dbReference type="EMBL" id="GAH93819.1"/>
    </source>
</evidence>
<proteinExistence type="predicted"/>
<sequence>MKIVPGGKERQNSVFNGLKVLPSETNLVAIHDGARFLITPFKCSKTDHTSR</sequence>
<dbReference type="EMBL" id="BARV01002587">
    <property type="protein sequence ID" value="GAH93819.1"/>
    <property type="molecule type" value="Genomic_DNA"/>
</dbReference>
<dbReference type="AlphaFoldDB" id="X1KUI2"/>
<keyword evidence="1" id="KW-0808">Transferase</keyword>
<dbReference type="Gene3D" id="3.90.550.10">
    <property type="entry name" value="Spore Coat Polysaccharide Biosynthesis Protein SpsA, Chain A"/>
    <property type="match status" value="1"/>
</dbReference>
<gene>
    <name evidence="3" type="ORF">S06H3_06610</name>
</gene>
<evidence type="ECO:0000256" key="2">
    <source>
        <dbReference type="ARBA" id="ARBA00022695"/>
    </source>
</evidence>
<dbReference type="Pfam" id="PF01128">
    <property type="entry name" value="IspD"/>
    <property type="match status" value="1"/>
</dbReference>
<dbReference type="InterPro" id="IPR029044">
    <property type="entry name" value="Nucleotide-diphossugar_trans"/>
</dbReference>
<organism evidence="3">
    <name type="scientific">marine sediment metagenome</name>
    <dbReference type="NCBI Taxonomy" id="412755"/>
    <lineage>
        <taxon>unclassified sequences</taxon>
        <taxon>metagenomes</taxon>
        <taxon>ecological metagenomes</taxon>
    </lineage>
</organism>
<dbReference type="InterPro" id="IPR034683">
    <property type="entry name" value="IspD/TarI"/>
</dbReference>
<evidence type="ECO:0008006" key="4">
    <source>
        <dbReference type="Google" id="ProtNLM"/>
    </source>
</evidence>
<dbReference type="GO" id="GO:0070567">
    <property type="term" value="F:cytidylyltransferase activity"/>
    <property type="evidence" value="ECO:0007669"/>
    <property type="project" value="InterPro"/>
</dbReference>
<dbReference type="SUPFAM" id="SSF53448">
    <property type="entry name" value="Nucleotide-diphospho-sugar transferases"/>
    <property type="match status" value="1"/>
</dbReference>